<accession>A0AA86IZB0</accession>
<dbReference type="Proteomes" id="UP001329151">
    <property type="component" value="Chromosome"/>
</dbReference>
<dbReference type="RefSeq" id="WP_130556119.1">
    <property type="nucleotide sequence ID" value="NZ_AP028947.1"/>
</dbReference>
<evidence type="ECO:0000313" key="1">
    <source>
        <dbReference type="EMBL" id="BET26404.1"/>
    </source>
</evidence>
<proteinExistence type="predicted"/>
<dbReference type="AlphaFoldDB" id="A0AA86IZB0"/>
<organism evidence="1 2">
    <name type="scientific">Limnobacter thiooxidans</name>
    <dbReference type="NCBI Taxonomy" id="131080"/>
    <lineage>
        <taxon>Bacteria</taxon>
        <taxon>Pseudomonadati</taxon>
        <taxon>Pseudomonadota</taxon>
        <taxon>Betaproteobacteria</taxon>
        <taxon>Burkholderiales</taxon>
        <taxon>Burkholderiaceae</taxon>
        <taxon>Limnobacter</taxon>
    </lineage>
</organism>
<gene>
    <name evidence="1" type="ORF">RGQ30_19050</name>
</gene>
<evidence type="ECO:0000313" key="2">
    <source>
        <dbReference type="Proteomes" id="UP001329151"/>
    </source>
</evidence>
<dbReference type="KEGG" id="lto:RGQ30_19050"/>
<sequence>MTDDEKNWLAADYVLGVMRGVERTAFENHVKADATLAKCVQAWQERLNLIDSKPQVLYPSMSEAEVDAALSSVFERVCKALDSQSEVGPKLENPLSRLTREQLAAMRPAVVRLTASYLVLLERLKAQQLRMAGSAGAV</sequence>
<protein>
    <submittedName>
        <fullName evidence="1">Uncharacterized protein</fullName>
    </submittedName>
</protein>
<dbReference type="EMBL" id="AP028947">
    <property type="protein sequence ID" value="BET26404.1"/>
    <property type="molecule type" value="Genomic_DNA"/>
</dbReference>
<keyword evidence="2" id="KW-1185">Reference proteome</keyword>
<reference evidence="1 2" key="1">
    <citation type="submission" date="2023-10" db="EMBL/GenBank/DDBJ databases">
        <title>Complete Genome Sequence of Limnobacter thiooxidans CS-K2T, Isolated from freshwater lake sediments in Bavaria, Germany.</title>
        <authorList>
            <person name="Naruki M."/>
            <person name="Watanabe A."/>
            <person name="Warashina T."/>
            <person name="Morita T."/>
            <person name="Arakawa K."/>
        </authorList>
    </citation>
    <scope>NUCLEOTIDE SEQUENCE [LARGE SCALE GENOMIC DNA]</scope>
    <source>
        <strain evidence="1 2">CS-K2</strain>
    </source>
</reference>
<name>A0AA86IZB0_9BURK</name>